<evidence type="ECO:0000256" key="3">
    <source>
        <dbReference type="ARBA" id="ARBA00022475"/>
    </source>
</evidence>
<evidence type="ECO:0000256" key="4">
    <source>
        <dbReference type="ARBA" id="ARBA00022692"/>
    </source>
</evidence>
<dbReference type="Gene3D" id="1.20.1250.20">
    <property type="entry name" value="MFS general substrate transporter like domains"/>
    <property type="match status" value="1"/>
</dbReference>
<keyword evidence="10" id="KW-1185">Reference proteome</keyword>
<dbReference type="Proteomes" id="UP000290365">
    <property type="component" value="Chromosome"/>
</dbReference>
<evidence type="ECO:0000256" key="6">
    <source>
        <dbReference type="ARBA" id="ARBA00023136"/>
    </source>
</evidence>
<dbReference type="OrthoDB" id="9793283at2"/>
<feature type="transmembrane region" description="Helical" evidence="7">
    <location>
        <begin position="222"/>
        <end position="245"/>
    </location>
</feature>
<organism evidence="9 10">
    <name type="scientific">Ktedonosporobacter rubrisoli</name>
    <dbReference type="NCBI Taxonomy" id="2509675"/>
    <lineage>
        <taxon>Bacteria</taxon>
        <taxon>Bacillati</taxon>
        <taxon>Chloroflexota</taxon>
        <taxon>Ktedonobacteria</taxon>
        <taxon>Ktedonobacterales</taxon>
        <taxon>Ktedonosporobacteraceae</taxon>
        <taxon>Ktedonosporobacter</taxon>
    </lineage>
</organism>
<feature type="transmembrane region" description="Helical" evidence="7">
    <location>
        <begin position="87"/>
        <end position="120"/>
    </location>
</feature>
<accession>A0A4P6JNY5</accession>
<keyword evidence="3" id="KW-1003">Cell membrane</keyword>
<keyword evidence="4 7" id="KW-0812">Transmembrane</keyword>
<dbReference type="PANTHER" id="PTHR23517:SF2">
    <property type="entry name" value="MULTIDRUG RESISTANCE PROTEIN MDTH"/>
    <property type="match status" value="1"/>
</dbReference>
<keyword evidence="6 7" id="KW-0472">Membrane</keyword>
<comment type="subcellular location">
    <subcellularLocation>
        <location evidence="1">Cell membrane</location>
        <topology evidence="1">Multi-pass membrane protein</topology>
    </subcellularLocation>
</comment>
<evidence type="ECO:0000256" key="2">
    <source>
        <dbReference type="ARBA" id="ARBA00022448"/>
    </source>
</evidence>
<name>A0A4P6JNY5_KTERU</name>
<dbReference type="InterPro" id="IPR050171">
    <property type="entry name" value="MFS_Transporters"/>
</dbReference>
<dbReference type="EMBL" id="CP035758">
    <property type="protein sequence ID" value="QBD76782.1"/>
    <property type="molecule type" value="Genomic_DNA"/>
</dbReference>
<keyword evidence="2" id="KW-0813">Transport</keyword>
<feature type="domain" description="Major facilitator superfamily (MFS) profile" evidence="8">
    <location>
        <begin position="20"/>
        <end position="404"/>
    </location>
</feature>
<gene>
    <name evidence="9" type="ORF">EPA93_12515</name>
</gene>
<dbReference type="PANTHER" id="PTHR23517">
    <property type="entry name" value="RESISTANCE PROTEIN MDTM, PUTATIVE-RELATED-RELATED"/>
    <property type="match status" value="1"/>
</dbReference>
<feature type="transmembrane region" description="Helical" evidence="7">
    <location>
        <begin position="56"/>
        <end position="78"/>
    </location>
</feature>
<dbReference type="KEGG" id="kbs:EPA93_12515"/>
<dbReference type="AlphaFoldDB" id="A0A4P6JNY5"/>
<feature type="transmembrane region" description="Helical" evidence="7">
    <location>
        <begin position="257"/>
        <end position="277"/>
    </location>
</feature>
<dbReference type="GO" id="GO:0022857">
    <property type="term" value="F:transmembrane transporter activity"/>
    <property type="evidence" value="ECO:0007669"/>
    <property type="project" value="InterPro"/>
</dbReference>
<evidence type="ECO:0000313" key="9">
    <source>
        <dbReference type="EMBL" id="QBD76782.1"/>
    </source>
</evidence>
<evidence type="ECO:0000256" key="1">
    <source>
        <dbReference type="ARBA" id="ARBA00004651"/>
    </source>
</evidence>
<dbReference type="SUPFAM" id="SSF103473">
    <property type="entry name" value="MFS general substrate transporter"/>
    <property type="match status" value="1"/>
</dbReference>
<feature type="transmembrane region" description="Helical" evidence="7">
    <location>
        <begin position="350"/>
        <end position="372"/>
    </location>
</feature>
<dbReference type="InterPro" id="IPR005829">
    <property type="entry name" value="Sugar_transporter_CS"/>
</dbReference>
<dbReference type="InterPro" id="IPR020846">
    <property type="entry name" value="MFS_dom"/>
</dbReference>
<keyword evidence="5 7" id="KW-1133">Transmembrane helix</keyword>
<dbReference type="PROSITE" id="PS50850">
    <property type="entry name" value="MFS"/>
    <property type="match status" value="1"/>
</dbReference>
<evidence type="ECO:0000256" key="5">
    <source>
        <dbReference type="ARBA" id="ARBA00022989"/>
    </source>
</evidence>
<dbReference type="PROSITE" id="PS00216">
    <property type="entry name" value="SUGAR_TRANSPORT_1"/>
    <property type="match status" value="1"/>
</dbReference>
<feature type="transmembrane region" description="Helical" evidence="7">
    <location>
        <begin position="378"/>
        <end position="399"/>
    </location>
</feature>
<evidence type="ECO:0000313" key="10">
    <source>
        <dbReference type="Proteomes" id="UP000290365"/>
    </source>
</evidence>
<dbReference type="InterPro" id="IPR036259">
    <property type="entry name" value="MFS_trans_sf"/>
</dbReference>
<dbReference type="RefSeq" id="WP_129887846.1">
    <property type="nucleotide sequence ID" value="NZ_CP035758.1"/>
</dbReference>
<evidence type="ECO:0000256" key="7">
    <source>
        <dbReference type="SAM" id="Phobius"/>
    </source>
</evidence>
<protein>
    <submittedName>
        <fullName evidence="9">MFS transporter</fullName>
    </submittedName>
</protein>
<feature type="transmembrane region" description="Helical" evidence="7">
    <location>
        <begin position="289"/>
        <end position="307"/>
    </location>
</feature>
<feature type="transmembrane region" description="Helical" evidence="7">
    <location>
        <begin position="313"/>
        <end position="338"/>
    </location>
</feature>
<dbReference type="Pfam" id="PF07690">
    <property type="entry name" value="MFS_1"/>
    <property type="match status" value="1"/>
</dbReference>
<dbReference type="GO" id="GO:0005886">
    <property type="term" value="C:plasma membrane"/>
    <property type="evidence" value="ECO:0007669"/>
    <property type="project" value="UniProtKB-SubCell"/>
</dbReference>
<evidence type="ECO:0000259" key="8">
    <source>
        <dbReference type="PROSITE" id="PS50850"/>
    </source>
</evidence>
<feature type="transmembrane region" description="Helical" evidence="7">
    <location>
        <begin position="21"/>
        <end position="44"/>
    </location>
</feature>
<reference evidence="9 10" key="1">
    <citation type="submission" date="2019-01" db="EMBL/GenBank/DDBJ databases">
        <title>Ktedonosporobacter rubrisoli SCAWS-G2.</title>
        <authorList>
            <person name="Huang Y."/>
            <person name="Yan B."/>
        </authorList>
    </citation>
    <scope>NUCLEOTIDE SEQUENCE [LARGE SCALE GENOMIC DNA]</scope>
    <source>
        <strain evidence="9 10">SCAWS-G2</strain>
    </source>
</reference>
<dbReference type="InterPro" id="IPR011701">
    <property type="entry name" value="MFS"/>
</dbReference>
<proteinExistence type="predicted"/>
<sequence length="420" mass="45649">MMTSFLSALQQKYIEPFPRPFWLLTAGSFVNRAGNLVMPFFVLYLTAQRGLSIPQATMIISMMGIGSLGASFLGGVLADHIGRRTTLLLSLVASGSLMLLLGVISAIPWLIAVALLMQFFSQLARPPLAATIADMAPPEQRTRAYSLRYWANNIGASIGPMVAGLLATVSYFWLFLGDGLTTLLFGAVIWQGVPETLPHKGASEPAHGTHQRSYLHTALSDPLLWCYSLLALVFNGIYTMWQVAMPLDLRAHGFNEVYYGAFSAANAVQVVCLGLLLTGLVTRFSRTNMLALAALLLGVGLGLYAWTHSVMSYLLGVFIWTSGEIVYYPLSTALIASISPIHLRGVYQGFFGTFNSLALLLAPWLGGLVLQYAGASRLWQGCLFLGLLSAVAYLVLGQLQQKKLFERKKILAEADVHCSS</sequence>